<gene>
    <name evidence="2" type="ORF">M422DRAFT_259532</name>
</gene>
<accession>A0A0C9U4S2</accession>
<dbReference type="Proteomes" id="UP000054279">
    <property type="component" value="Unassembled WGS sequence"/>
</dbReference>
<protein>
    <recommendedName>
        <fullName evidence="4">Ubiquitin-like protease family profile domain-containing protein</fullName>
    </recommendedName>
</protein>
<reference evidence="2 3" key="1">
    <citation type="submission" date="2014-06" db="EMBL/GenBank/DDBJ databases">
        <title>Evolutionary Origins and Diversification of the Mycorrhizal Mutualists.</title>
        <authorList>
            <consortium name="DOE Joint Genome Institute"/>
            <consortium name="Mycorrhizal Genomics Consortium"/>
            <person name="Kohler A."/>
            <person name="Kuo A."/>
            <person name="Nagy L.G."/>
            <person name="Floudas D."/>
            <person name="Copeland A."/>
            <person name="Barry K.W."/>
            <person name="Cichocki N."/>
            <person name="Veneault-Fourrey C."/>
            <person name="LaButti K."/>
            <person name="Lindquist E.A."/>
            <person name="Lipzen A."/>
            <person name="Lundell T."/>
            <person name="Morin E."/>
            <person name="Murat C."/>
            <person name="Riley R."/>
            <person name="Ohm R."/>
            <person name="Sun H."/>
            <person name="Tunlid A."/>
            <person name="Henrissat B."/>
            <person name="Grigoriev I.V."/>
            <person name="Hibbett D.S."/>
            <person name="Martin F."/>
        </authorList>
    </citation>
    <scope>NUCLEOTIDE SEQUENCE [LARGE SCALE GENOMIC DNA]</scope>
    <source>
        <strain evidence="2 3">SS14</strain>
    </source>
</reference>
<organism evidence="2 3">
    <name type="scientific">Sphaerobolus stellatus (strain SS14)</name>
    <dbReference type="NCBI Taxonomy" id="990650"/>
    <lineage>
        <taxon>Eukaryota</taxon>
        <taxon>Fungi</taxon>
        <taxon>Dikarya</taxon>
        <taxon>Basidiomycota</taxon>
        <taxon>Agaricomycotina</taxon>
        <taxon>Agaricomycetes</taxon>
        <taxon>Phallomycetidae</taxon>
        <taxon>Geastrales</taxon>
        <taxon>Sphaerobolaceae</taxon>
        <taxon>Sphaerobolus</taxon>
    </lineage>
</organism>
<name>A0A0C9U4S2_SPHS4</name>
<dbReference type="AlphaFoldDB" id="A0A0C9U4S2"/>
<dbReference type="OrthoDB" id="2979847at2759"/>
<keyword evidence="3" id="KW-1185">Reference proteome</keyword>
<feature type="compositionally biased region" description="Polar residues" evidence="1">
    <location>
        <begin position="368"/>
        <end position="379"/>
    </location>
</feature>
<dbReference type="HOGENOM" id="CLU_761116_0_0_1"/>
<evidence type="ECO:0008006" key="4">
    <source>
        <dbReference type="Google" id="ProtNLM"/>
    </source>
</evidence>
<sequence>MTSTTLELEELFRLPAAVLERFFPEKKLTFRDLITFGTSLPPTQFSPTGKKADDFYSCHLPLTDVINDIILHREEAIAQGCTSIIYAPLPVDSDAVQQIFPLCVATLWYGLEILKQEVISPWTRAVLHLQSPSLSSSKELVEQAEEYLCSTVWWGKAYGFDRDADEIIDELLRQHICDSPRWANRVKVPHMMFFVRLHNAHGKCRDCPSLYNSDENQWLRKLGGLLETGHREYVVGALNVNHNHWISIIVNVKDNIIYYGGPMHGVSKLVTSRPQLVASPTFTRLHISHGEFTFSEEFPLLASDQVDSGRLRLFIEIMERHHRMSKAVQMRTSHGRFTFSLPSLSNIQDNRPKTPMWGPGRDFEDNSPHSTTPDPNFLQ</sequence>
<evidence type="ECO:0000313" key="2">
    <source>
        <dbReference type="EMBL" id="KIJ37918.1"/>
    </source>
</evidence>
<proteinExistence type="predicted"/>
<evidence type="ECO:0000313" key="3">
    <source>
        <dbReference type="Proteomes" id="UP000054279"/>
    </source>
</evidence>
<evidence type="ECO:0000256" key="1">
    <source>
        <dbReference type="SAM" id="MobiDB-lite"/>
    </source>
</evidence>
<feature type="region of interest" description="Disordered" evidence="1">
    <location>
        <begin position="342"/>
        <end position="379"/>
    </location>
</feature>
<dbReference type="EMBL" id="KN837165">
    <property type="protein sequence ID" value="KIJ37918.1"/>
    <property type="molecule type" value="Genomic_DNA"/>
</dbReference>